<evidence type="ECO:0000313" key="2">
    <source>
        <dbReference type="EMBL" id="NES28946.1"/>
    </source>
</evidence>
<dbReference type="EMBL" id="CP045309">
    <property type="protein sequence ID" value="QGL49035.1"/>
    <property type="molecule type" value="Genomic_DNA"/>
</dbReference>
<reference evidence="3 4" key="1">
    <citation type="submission" date="2019-10" db="EMBL/GenBank/DDBJ databases">
        <title>Genome Sequence of Micromonospora terminaliae DSM 101760.</title>
        <authorList>
            <person name="Guo L."/>
        </authorList>
    </citation>
    <scope>NUCLEOTIDE SEQUENCE [LARGE SCALE GENOMIC DNA]</scope>
    <source>
        <strain evidence="3 4">DSM 101760</strain>
    </source>
</reference>
<evidence type="ECO:0000313" key="5">
    <source>
        <dbReference type="Proteomes" id="UP000477779"/>
    </source>
</evidence>
<dbReference type="Proteomes" id="UP000402241">
    <property type="component" value="Chromosome"/>
</dbReference>
<evidence type="ECO:0000313" key="4">
    <source>
        <dbReference type="Proteomes" id="UP000402241"/>
    </source>
</evidence>
<reference evidence="2 5" key="2">
    <citation type="submission" date="2020-02" db="EMBL/GenBank/DDBJ databases">
        <title>WGS of Micromonospora spp. isolated from hot spring.</title>
        <authorList>
            <person name="Thawai C."/>
        </authorList>
    </citation>
    <scope>NUCLEOTIDE SEQUENCE [LARGE SCALE GENOMIC DNA]</scope>
    <source>
        <strain evidence="2 5">TMS7</strain>
    </source>
</reference>
<dbReference type="AlphaFoldDB" id="A0AAJ2ZG39"/>
<feature type="region of interest" description="Disordered" evidence="1">
    <location>
        <begin position="25"/>
        <end position="77"/>
    </location>
</feature>
<dbReference type="Proteomes" id="UP000477779">
    <property type="component" value="Unassembled WGS sequence"/>
</dbReference>
<evidence type="ECO:0000256" key="1">
    <source>
        <dbReference type="SAM" id="MobiDB-lite"/>
    </source>
</evidence>
<accession>A0AAJ2ZG39</accession>
<feature type="compositionally biased region" description="Basic and acidic residues" evidence="1">
    <location>
        <begin position="42"/>
        <end position="69"/>
    </location>
</feature>
<protein>
    <submittedName>
        <fullName evidence="2">Uncharacterized protein</fullName>
    </submittedName>
</protein>
<proteinExistence type="predicted"/>
<dbReference type="RefSeq" id="WP_154228310.1">
    <property type="nucleotide sequence ID" value="NZ_CP045309.1"/>
</dbReference>
<organism evidence="2 5">
    <name type="scientific">Micromonospora terminaliae</name>
    <dbReference type="NCBI Taxonomy" id="1914461"/>
    <lineage>
        <taxon>Bacteria</taxon>
        <taxon>Bacillati</taxon>
        <taxon>Actinomycetota</taxon>
        <taxon>Actinomycetes</taxon>
        <taxon>Micromonosporales</taxon>
        <taxon>Micromonosporaceae</taxon>
        <taxon>Micromonospora</taxon>
    </lineage>
</organism>
<gene>
    <name evidence="2" type="ORF">G3561_15505</name>
    <name evidence="3" type="ORF">GCE86_19685</name>
</gene>
<dbReference type="EMBL" id="JAAHBZ010000005">
    <property type="protein sequence ID" value="NES28946.1"/>
    <property type="molecule type" value="Genomic_DNA"/>
</dbReference>
<keyword evidence="4" id="KW-1185">Reference proteome</keyword>
<evidence type="ECO:0000313" key="3">
    <source>
        <dbReference type="EMBL" id="QGL49035.1"/>
    </source>
</evidence>
<sequence>MNRATIFQAAVAVILAGLFLMLAGSQPPLPRPGPVRSYRPATEAEKRQREVEQLREELERYSREMDRKASPTPSAAR</sequence>
<name>A0AAJ2ZG39_9ACTN</name>